<evidence type="ECO:0000256" key="1">
    <source>
        <dbReference type="SAM" id="Phobius"/>
    </source>
</evidence>
<reference evidence="2" key="1">
    <citation type="submission" date="2021-11" db="EMBL/GenBank/DDBJ databases">
        <authorList>
            <person name="Denance N."/>
            <person name="Briand M."/>
            <person name="Dupas E."/>
            <person name="Durand K."/>
            <person name="Legendre B."/>
            <person name="Cunty A."/>
            <person name="Donnadieu C."/>
            <person name="Lopez Roques C."/>
            <person name="Cesbron S."/>
            <person name="Jacques M.A."/>
        </authorList>
    </citation>
    <scope>NUCLEOTIDE SEQUENCE</scope>
    <source>
        <strain evidence="2">CFBP8070</strain>
    </source>
</reference>
<gene>
    <name evidence="2" type="ORF">LOK82_13375</name>
</gene>
<keyword evidence="1" id="KW-1133">Transmembrane helix</keyword>
<dbReference type="RefSeq" id="WP_154415089.1">
    <property type="nucleotide sequence ID" value="NZ_CP136976.1"/>
</dbReference>
<feature type="transmembrane region" description="Helical" evidence="1">
    <location>
        <begin position="88"/>
        <end position="113"/>
    </location>
</feature>
<name>A0AAW6HYU2_XYLFS</name>
<accession>A0AAW6HYU2</accession>
<feature type="transmembrane region" description="Helical" evidence="1">
    <location>
        <begin position="63"/>
        <end position="82"/>
    </location>
</feature>
<feature type="transmembrane region" description="Helical" evidence="1">
    <location>
        <begin position="37"/>
        <end position="56"/>
    </location>
</feature>
<protein>
    <submittedName>
        <fullName evidence="2">Uncharacterized protein</fullName>
    </submittedName>
</protein>
<keyword evidence="1" id="KW-0472">Membrane</keyword>
<comment type="caution">
    <text evidence="2">The sequence shown here is derived from an EMBL/GenBank/DDBJ whole genome shotgun (WGS) entry which is preliminary data.</text>
</comment>
<evidence type="ECO:0000313" key="3">
    <source>
        <dbReference type="Proteomes" id="UP001220702"/>
    </source>
</evidence>
<keyword evidence="1" id="KW-0812">Transmembrane</keyword>
<dbReference type="Proteomes" id="UP001220702">
    <property type="component" value="Unassembled WGS sequence"/>
</dbReference>
<evidence type="ECO:0000313" key="2">
    <source>
        <dbReference type="EMBL" id="MDC6409542.1"/>
    </source>
</evidence>
<sequence length="122" mass="14259">MSNIIKFPKAKRSFAALDFDSDKIKAAMPKAATLKVAFLWLWLIVRLLVFFVMYWLRLPIILVCNMVSIPMLFAWLFALYAFPDKHAMVWGFGIISFLGFLIAWTYDFILMAISPQDMERRL</sequence>
<reference evidence="2" key="2">
    <citation type="journal article" date="2023" name="Commun. Biol.">
        <title>Suspicions of two bridgehead invasions of Xylella fastidiosa subsp. multiplex in France.</title>
        <authorList>
            <person name="Dupas E."/>
            <person name="Durand K."/>
            <person name="Rieux A."/>
            <person name="Briand M."/>
            <person name="Pruvost O."/>
            <person name="Cunty A."/>
            <person name="Denance N."/>
            <person name="Donnadieu C."/>
            <person name="Legendre B."/>
            <person name="Lopez-Roques C."/>
            <person name="Cesbron S."/>
            <person name="Ravigne V."/>
            <person name="Jacques M.A."/>
        </authorList>
    </citation>
    <scope>NUCLEOTIDE SEQUENCE</scope>
    <source>
        <strain evidence="2">CFBP8070</strain>
    </source>
</reference>
<dbReference type="AlphaFoldDB" id="A0AAW6HYU2"/>
<dbReference type="EMBL" id="JAJKGN010000003">
    <property type="protein sequence ID" value="MDC6409542.1"/>
    <property type="molecule type" value="Genomic_DNA"/>
</dbReference>
<proteinExistence type="predicted"/>
<organism evidence="2 3">
    <name type="scientific">Xylella fastidiosa subsp. multiplex</name>
    <dbReference type="NCBI Taxonomy" id="644357"/>
    <lineage>
        <taxon>Bacteria</taxon>
        <taxon>Pseudomonadati</taxon>
        <taxon>Pseudomonadota</taxon>
        <taxon>Gammaproteobacteria</taxon>
        <taxon>Lysobacterales</taxon>
        <taxon>Lysobacteraceae</taxon>
        <taxon>Xylella</taxon>
    </lineage>
</organism>